<dbReference type="Gene3D" id="1.20.1250.20">
    <property type="entry name" value="MFS general substrate transporter like domains"/>
    <property type="match status" value="1"/>
</dbReference>
<evidence type="ECO:0000256" key="6">
    <source>
        <dbReference type="SAM" id="Phobius"/>
    </source>
</evidence>
<reference evidence="8" key="1">
    <citation type="journal article" date="2019" name="Int. J. Syst. Evol. Microbiol.">
        <title>The Global Catalogue of Microorganisms (GCM) 10K type strain sequencing project: providing services to taxonomists for standard genome sequencing and annotation.</title>
        <authorList>
            <consortium name="The Broad Institute Genomics Platform"/>
            <consortium name="The Broad Institute Genome Sequencing Center for Infectious Disease"/>
            <person name="Wu L."/>
            <person name="Ma J."/>
        </authorList>
    </citation>
    <scope>NUCLEOTIDE SEQUENCE [LARGE SCALE GENOMIC DNA]</scope>
    <source>
        <strain evidence="8">IBRC-M 10490</strain>
    </source>
</reference>
<feature type="transmembrane region" description="Helical" evidence="6">
    <location>
        <begin position="91"/>
        <end position="112"/>
    </location>
</feature>
<feature type="transmembrane region" description="Helical" evidence="6">
    <location>
        <begin position="66"/>
        <end position="85"/>
    </location>
</feature>
<evidence type="ECO:0000256" key="3">
    <source>
        <dbReference type="ARBA" id="ARBA00022692"/>
    </source>
</evidence>
<evidence type="ECO:0000256" key="1">
    <source>
        <dbReference type="ARBA" id="ARBA00004141"/>
    </source>
</evidence>
<dbReference type="InterPro" id="IPR011701">
    <property type="entry name" value="MFS"/>
</dbReference>
<protein>
    <submittedName>
        <fullName evidence="7">MFS transporter</fullName>
    </submittedName>
</protein>
<comment type="caution">
    <text evidence="7">The sequence shown here is derived from an EMBL/GenBank/DDBJ whole genome shotgun (WGS) entry which is preliminary data.</text>
</comment>
<organism evidence="7 8">
    <name type="scientific">Nocardia halotolerans</name>
    <dbReference type="NCBI Taxonomy" id="1755878"/>
    <lineage>
        <taxon>Bacteria</taxon>
        <taxon>Bacillati</taxon>
        <taxon>Actinomycetota</taxon>
        <taxon>Actinomycetes</taxon>
        <taxon>Mycobacteriales</taxon>
        <taxon>Nocardiaceae</taxon>
        <taxon>Nocardia</taxon>
    </lineage>
</organism>
<keyword evidence="5 6" id="KW-0472">Membrane</keyword>
<evidence type="ECO:0000256" key="5">
    <source>
        <dbReference type="ARBA" id="ARBA00023136"/>
    </source>
</evidence>
<dbReference type="PANTHER" id="PTHR43791">
    <property type="entry name" value="PERMEASE-RELATED"/>
    <property type="match status" value="1"/>
</dbReference>
<dbReference type="InterPro" id="IPR036259">
    <property type="entry name" value="MFS_trans_sf"/>
</dbReference>
<keyword evidence="2" id="KW-0813">Transport</keyword>
<gene>
    <name evidence="7" type="ORF">ACFO5K_19905</name>
</gene>
<keyword evidence="4 6" id="KW-1133">Transmembrane helix</keyword>
<proteinExistence type="predicted"/>
<evidence type="ECO:0000313" key="7">
    <source>
        <dbReference type="EMBL" id="MFC4376363.1"/>
    </source>
</evidence>
<dbReference type="SUPFAM" id="SSF103473">
    <property type="entry name" value="MFS general substrate transporter"/>
    <property type="match status" value="1"/>
</dbReference>
<sequence length="160" mass="16871">MWYYCAVYTCMMIGFYWGDHCLPQITKHKMDIDNVQAGLLSAIPWVVATIALGVESRYTSRHGKRGPVLTIFLLVSAAGMLISSLVGAPVIALIGLCLGACIQAAVPLLYSFPSQHFPGAMGAVALAMVNSAGNIGGFSGPTCSAGCAKALVRTPPVYWC</sequence>
<evidence type="ECO:0000256" key="4">
    <source>
        <dbReference type="ARBA" id="ARBA00022989"/>
    </source>
</evidence>
<dbReference type="EMBL" id="JBHSDL010000025">
    <property type="protein sequence ID" value="MFC4376363.1"/>
    <property type="molecule type" value="Genomic_DNA"/>
</dbReference>
<evidence type="ECO:0000313" key="8">
    <source>
        <dbReference type="Proteomes" id="UP001595844"/>
    </source>
</evidence>
<dbReference type="Pfam" id="PF07690">
    <property type="entry name" value="MFS_1"/>
    <property type="match status" value="1"/>
</dbReference>
<dbReference type="PANTHER" id="PTHR43791:SF36">
    <property type="entry name" value="TRANSPORTER, PUTATIVE (AFU_ORTHOLOGUE AFUA_6G08340)-RELATED"/>
    <property type="match status" value="1"/>
</dbReference>
<evidence type="ECO:0000256" key="2">
    <source>
        <dbReference type="ARBA" id="ARBA00022448"/>
    </source>
</evidence>
<feature type="transmembrane region" description="Helical" evidence="6">
    <location>
        <begin position="35"/>
        <end position="54"/>
    </location>
</feature>
<accession>A0ABV8VJW2</accession>
<dbReference type="Proteomes" id="UP001595844">
    <property type="component" value="Unassembled WGS sequence"/>
</dbReference>
<keyword evidence="8" id="KW-1185">Reference proteome</keyword>
<dbReference type="RefSeq" id="WP_378564971.1">
    <property type="nucleotide sequence ID" value="NZ_JBHSDL010000025.1"/>
</dbReference>
<keyword evidence="3 6" id="KW-0812">Transmembrane</keyword>
<comment type="subcellular location">
    <subcellularLocation>
        <location evidence="1">Membrane</location>
        <topology evidence="1">Multi-pass membrane protein</topology>
    </subcellularLocation>
</comment>
<name>A0ABV8VJW2_9NOCA</name>